<keyword evidence="3" id="KW-1185">Reference proteome</keyword>
<accession>A0A409XVL5</accession>
<evidence type="ECO:0000256" key="1">
    <source>
        <dbReference type="SAM" id="MobiDB-lite"/>
    </source>
</evidence>
<feature type="region of interest" description="Disordered" evidence="1">
    <location>
        <begin position="18"/>
        <end position="118"/>
    </location>
</feature>
<dbReference type="EMBL" id="NHYD01000252">
    <property type="protein sequence ID" value="PPQ94766.1"/>
    <property type="molecule type" value="Genomic_DNA"/>
</dbReference>
<evidence type="ECO:0000313" key="3">
    <source>
        <dbReference type="Proteomes" id="UP000283269"/>
    </source>
</evidence>
<protein>
    <submittedName>
        <fullName evidence="2">Uncharacterized protein</fullName>
    </submittedName>
</protein>
<dbReference type="AlphaFoldDB" id="A0A409XVL5"/>
<proteinExistence type="predicted"/>
<evidence type="ECO:0000313" key="2">
    <source>
        <dbReference type="EMBL" id="PPQ94766.1"/>
    </source>
</evidence>
<comment type="caution">
    <text evidence="2">The sequence shown here is derived from an EMBL/GenBank/DDBJ whole genome shotgun (WGS) entry which is preliminary data.</text>
</comment>
<gene>
    <name evidence="2" type="ORF">CVT25_007785</name>
</gene>
<organism evidence="2 3">
    <name type="scientific">Psilocybe cyanescens</name>
    <dbReference type="NCBI Taxonomy" id="93625"/>
    <lineage>
        <taxon>Eukaryota</taxon>
        <taxon>Fungi</taxon>
        <taxon>Dikarya</taxon>
        <taxon>Basidiomycota</taxon>
        <taxon>Agaricomycotina</taxon>
        <taxon>Agaricomycetes</taxon>
        <taxon>Agaricomycetidae</taxon>
        <taxon>Agaricales</taxon>
        <taxon>Agaricineae</taxon>
        <taxon>Strophariaceae</taxon>
        <taxon>Psilocybe</taxon>
    </lineage>
</organism>
<sequence length="118" mass="12803">MSIMPNVNKRLQALCPMEEDAEMGDSTDSGPALCPAHSTLALGSVPGKKCKRSPEPIEEEDSDDEDAEGDDDEDGENSDTSNDDNPHSPMRYLDPGSRLARQSGHHARCLNVPIVPMR</sequence>
<name>A0A409XVL5_PSICY</name>
<dbReference type="Proteomes" id="UP000283269">
    <property type="component" value="Unassembled WGS sequence"/>
</dbReference>
<dbReference type="InParanoid" id="A0A409XVL5"/>
<feature type="compositionally biased region" description="Acidic residues" evidence="1">
    <location>
        <begin position="56"/>
        <end position="77"/>
    </location>
</feature>
<reference evidence="2 3" key="1">
    <citation type="journal article" date="2018" name="Evol. Lett.">
        <title>Horizontal gene cluster transfer increased hallucinogenic mushroom diversity.</title>
        <authorList>
            <person name="Reynolds H.T."/>
            <person name="Vijayakumar V."/>
            <person name="Gluck-Thaler E."/>
            <person name="Korotkin H.B."/>
            <person name="Matheny P.B."/>
            <person name="Slot J.C."/>
        </authorList>
    </citation>
    <scope>NUCLEOTIDE SEQUENCE [LARGE SCALE GENOMIC DNA]</scope>
    <source>
        <strain evidence="2 3">2631</strain>
    </source>
</reference>